<protein>
    <submittedName>
        <fullName evidence="1">Uncharacterized protein</fullName>
    </submittedName>
</protein>
<dbReference type="Proteomes" id="UP001157418">
    <property type="component" value="Unassembled WGS sequence"/>
</dbReference>
<evidence type="ECO:0000313" key="1">
    <source>
        <dbReference type="EMBL" id="CAH1452283.1"/>
    </source>
</evidence>
<dbReference type="PANTHER" id="PTHR31048">
    <property type="entry name" value="OS03G0233200 PROTEIN"/>
    <property type="match status" value="1"/>
</dbReference>
<dbReference type="Gene3D" id="2.60.110.10">
    <property type="entry name" value="Thaumatin"/>
    <property type="match status" value="1"/>
</dbReference>
<dbReference type="InterPro" id="IPR001938">
    <property type="entry name" value="Thaumatin"/>
</dbReference>
<organism evidence="1 2">
    <name type="scientific">Lactuca virosa</name>
    <dbReference type="NCBI Taxonomy" id="75947"/>
    <lineage>
        <taxon>Eukaryota</taxon>
        <taxon>Viridiplantae</taxon>
        <taxon>Streptophyta</taxon>
        <taxon>Embryophyta</taxon>
        <taxon>Tracheophyta</taxon>
        <taxon>Spermatophyta</taxon>
        <taxon>Magnoliopsida</taxon>
        <taxon>eudicotyledons</taxon>
        <taxon>Gunneridae</taxon>
        <taxon>Pentapetalae</taxon>
        <taxon>asterids</taxon>
        <taxon>campanulids</taxon>
        <taxon>Asterales</taxon>
        <taxon>Asteraceae</taxon>
        <taxon>Cichorioideae</taxon>
        <taxon>Cichorieae</taxon>
        <taxon>Lactucinae</taxon>
        <taxon>Lactuca</taxon>
    </lineage>
</organism>
<keyword evidence="2" id="KW-1185">Reference proteome</keyword>
<proteinExistence type="predicted"/>
<dbReference type="AlphaFoldDB" id="A0AAU9PQG8"/>
<evidence type="ECO:0000313" key="2">
    <source>
        <dbReference type="Proteomes" id="UP001157418"/>
    </source>
</evidence>
<dbReference type="SUPFAM" id="SSF49870">
    <property type="entry name" value="Osmotin, thaumatin-like protein"/>
    <property type="match status" value="1"/>
</dbReference>
<dbReference type="SMART" id="SM00205">
    <property type="entry name" value="THN"/>
    <property type="match status" value="1"/>
</dbReference>
<accession>A0AAU9PQG8</accession>
<dbReference type="PROSITE" id="PS51367">
    <property type="entry name" value="THAUMATIN_2"/>
    <property type="match status" value="1"/>
</dbReference>
<dbReference type="InterPro" id="IPR037176">
    <property type="entry name" value="Osmotin/thaumatin-like_sf"/>
</dbReference>
<dbReference type="Pfam" id="PF00314">
    <property type="entry name" value="Thaumatin"/>
    <property type="match status" value="1"/>
</dbReference>
<reference evidence="1 2" key="1">
    <citation type="submission" date="2022-01" db="EMBL/GenBank/DDBJ databases">
        <authorList>
            <person name="Xiong W."/>
            <person name="Schranz E."/>
        </authorList>
    </citation>
    <scope>NUCLEOTIDE SEQUENCE [LARGE SCALE GENOMIC DNA]</scope>
</reference>
<sequence length="104" mass="11577">MGAPRGVTCIGDINWECPNELQALGGCNSPCTMFKTDGYYCTSGAGNCRPTNYSRVFKIRCHDAYSYPMDDRTSTFTCPNGTLYFALRMLFKLLIKVLICVLPP</sequence>
<gene>
    <name evidence="1" type="ORF">LVIROSA_LOCUS37590</name>
</gene>
<comment type="caution">
    <text evidence="1">The sequence shown here is derived from an EMBL/GenBank/DDBJ whole genome shotgun (WGS) entry which is preliminary data.</text>
</comment>
<dbReference type="EMBL" id="CAKMRJ010005745">
    <property type="protein sequence ID" value="CAH1452283.1"/>
    <property type="molecule type" value="Genomic_DNA"/>
</dbReference>
<name>A0AAU9PQG8_9ASTR</name>